<accession>M5AF42</accession>
<sequence>MGEVSDSATEEKPPTGDIKIRTSEPINRKSLLVLVAVNADQL</sequence>
<name>M5AF42_LEVBR</name>
<evidence type="ECO:0000256" key="1">
    <source>
        <dbReference type="SAM" id="MobiDB-lite"/>
    </source>
</evidence>
<gene>
    <name evidence="2" type="ORF">LVISKB_1828</name>
</gene>
<reference evidence="2 3" key="1">
    <citation type="journal article" date="2013" name="PLoS ONE">
        <title>Genomic Analysis by Deep Sequencing of the Probiotic Lactobacillus brevis KB290 Harboring Nine Plasmids Reveals Genomic Stability.</title>
        <authorList>
            <person name="Fukao M."/>
            <person name="Oshima K."/>
            <person name="Morita H."/>
            <person name="Toh H."/>
            <person name="Suda W."/>
            <person name="Kim S.W."/>
            <person name="Suzuki S."/>
            <person name="Yakabe T."/>
            <person name="Hattori M."/>
            <person name="Yajima N."/>
        </authorList>
    </citation>
    <scope>NUCLEOTIDE SEQUENCE [LARGE SCALE GENOMIC DNA]</scope>
    <source>
        <strain evidence="2 3">KB290</strain>
    </source>
</reference>
<organism evidence="2 3">
    <name type="scientific">Levilactobacillus brevis KB290</name>
    <dbReference type="NCBI Taxonomy" id="1001583"/>
    <lineage>
        <taxon>Bacteria</taxon>
        <taxon>Bacillati</taxon>
        <taxon>Bacillota</taxon>
        <taxon>Bacilli</taxon>
        <taxon>Lactobacillales</taxon>
        <taxon>Lactobacillaceae</taxon>
        <taxon>Levilactobacillus</taxon>
    </lineage>
</organism>
<dbReference type="PATRIC" id="fig|1001583.3.peg.1817"/>
<dbReference type="KEGG" id="lbk:LVISKB_1828"/>
<evidence type="ECO:0000313" key="3">
    <source>
        <dbReference type="Proteomes" id="UP000012042"/>
    </source>
</evidence>
<dbReference type="HOGENOM" id="CLU_3253106_0_0_9"/>
<evidence type="ECO:0000313" key="2">
    <source>
        <dbReference type="EMBL" id="BAN07463.1"/>
    </source>
</evidence>
<dbReference type="AlphaFoldDB" id="M5AF42"/>
<dbReference type="EMBL" id="AP012167">
    <property type="protein sequence ID" value="BAN07463.1"/>
    <property type="molecule type" value="Genomic_DNA"/>
</dbReference>
<proteinExistence type="predicted"/>
<protein>
    <submittedName>
        <fullName evidence="2">Uncharacterized protein</fullName>
    </submittedName>
</protein>
<feature type="region of interest" description="Disordered" evidence="1">
    <location>
        <begin position="1"/>
        <end position="23"/>
    </location>
</feature>
<dbReference type="Proteomes" id="UP000012042">
    <property type="component" value="Chromosome"/>
</dbReference>
<feature type="compositionally biased region" description="Basic and acidic residues" evidence="1">
    <location>
        <begin position="9"/>
        <end position="22"/>
    </location>
</feature>